<feature type="domain" description="Probable zinc-ribbon" evidence="2">
    <location>
        <begin position="777"/>
        <end position="821"/>
    </location>
</feature>
<evidence type="ECO:0000259" key="2">
    <source>
        <dbReference type="Pfam" id="PF11331"/>
    </source>
</evidence>
<gene>
    <name evidence="4" type="ORF">LLUT_LOCUS20668</name>
</gene>
<dbReference type="Proteomes" id="UP001497480">
    <property type="component" value="Unassembled WGS sequence"/>
</dbReference>
<dbReference type="Pfam" id="PF22910">
    <property type="entry name" value="EDR4-like_1st"/>
    <property type="match status" value="1"/>
</dbReference>
<keyword evidence="5" id="KW-1185">Reference proteome</keyword>
<dbReference type="EMBL" id="CAXHTB010000014">
    <property type="protein sequence ID" value="CAL0319608.1"/>
    <property type="molecule type" value="Genomic_DNA"/>
</dbReference>
<dbReference type="PANTHER" id="PTHR31105:SF38">
    <property type="entry name" value="PROTEIN ENHANCED DISEASE RESISTANCE 4"/>
    <property type="match status" value="1"/>
</dbReference>
<organism evidence="4 5">
    <name type="scientific">Lupinus luteus</name>
    <name type="common">European yellow lupine</name>
    <dbReference type="NCBI Taxonomy" id="3873"/>
    <lineage>
        <taxon>Eukaryota</taxon>
        <taxon>Viridiplantae</taxon>
        <taxon>Streptophyta</taxon>
        <taxon>Embryophyta</taxon>
        <taxon>Tracheophyta</taxon>
        <taxon>Spermatophyta</taxon>
        <taxon>Magnoliopsida</taxon>
        <taxon>eudicotyledons</taxon>
        <taxon>Gunneridae</taxon>
        <taxon>Pentapetalae</taxon>
        <taxon>rosids</taxon>
        <taxon>fabids</taxon>
        <taxon>Fabales</taxon>
        <taxon>Fabaceae</taxon>
        <taxon>Papilionoideae</taxon>
        <taxon>50 kb inversion clade</taxon>
        <taxon>genistoids sensu lato</taxon>
        <taxon>core genistoids</taxon>
        <taxon>Genisteae</taxon>
        <taxon>Lupinus</taxon>
    </lineage>
</organism>
<feature type="region of interest" description="Disordered" evidence="1">
    <location>
        <begin position="48"/>
        <end position="102"/>
    </location>
</feature>
<feature type="region of interest" description="Disordered" evidence="1">
    <location>
        <begin position="398"/>
        <end position="422"/>
    </location>
</feature>
<feature type="compositionally biased region" description="Polar residues" evidence="1">
    <location>
        <begin position="506"/>
        <end position="520"/>
    </location>
</feature>
<dbReference type="GO" id="GO:1900150">
    <property type="term" value="P:regulation of defense response to fungus"/>
    <property type="evidence" value="ECO:0007669"/>
    <property type="project" value="InterPro"/>
</dbReference>
<sequence length="848" mass="94375">MSGEFASKFRLVKCPKCWLLLPENPKYNVYSCGGCGTILQANNRKRVAANSESSTQETAAAPRNAPVPPRKNGLKAKADTSSSRDSSLDGKVGRGQHKIGKSNGELLEPFSLSDEELESELDIYKLTHRRHRVSNKGSSSKTSHCEIEEIHNVSDENGNNEKSAQVGVKSEMEINESRLEGSELLDGNLSLERAQEELVSGSVCEDANNDISDMVGANPEVEINRNDLEGSEELSDGKLLPEGAEKQLHSGSDGQDADKDKLTLAGANPEMETSGSDSEGAKELNSGKLSLKGTAEELVSGLDGDVSNDKSGLVGENLEVEISGRSIAEEELNSGKLLSEGTEEELSRLALGVDDTNIEQLVSVGSKPEVDVTVRASATKRLSTDNFVSEKRSILPVTPGKLEDGTSGNPVSSNKQQMESQKNIRKRFDRVRFVETLVSPKPSGIPGESYKSRTTRRYCGYDGSVSVNDAKDKSFPIQHLDSFENTDMVANGVSEGRSRKGKGHVNSMSYGDHGTQNQPYLPNGKHRVMEDRIRNQNKLLETEKHGHPHWMRTKRDEFPSRIHFHQSGFQSHYVRGTRSKQMRDETDSGEDTEQEKMKLLRMVHKLQDQLNRTRSASQKTNGRLSTGLSYKGKHVPAYHNHDLHEGIFSHGMDYPIPTCIGRCTHGSNLQQRHKFSRIPYSTEVKSSAHHADHSCFHYYPHKQHFSADLLQREELYRSYPDRGCCSLNSTPQRFKTSQLPVYDHETNSDDQRYMLPKVKKHLKWKPNSPKRYYKPVAGGAPFVTCHKCFKLLHLPADFLLHKRVCHQIKCGQCSEILKFSLQNGSHIVSYSPSVVIAPPSSDLDNQNR</sequence>
<evidence type="ECO:0000313" key="4">
    <source>
        <dbReference type="EMBL" id="CAL0319608.1"/>
    </source>
</evidence>
<feature type="compositionally biased region" description="Polar residues" evidence="1">
    <location>
        <begin position="406"/>
        <end position="421"/>
    </location>
</feature>
<name>A0AAV1XD99_LUPLU</name>
<dbReference type="InterPro" id="IPR040244">
    <property type="entry name" value="EDR4-like"/>
</dbReference>
<evidence type="ECO:0008006" key="6">
    <source>
        <dbReference type="Google" id="ProtNLM"/>
    </source>
</evidence>
<feature type="region of interest" description="Disordered" evidence="1">
    <location>
        <begin position="494"/>
        <end position="523"/>
    </location>
</feature>
<dbReference type="AlphaFoldDB" id="A0AAV1XD99"/>
<dbReference type="InterPro" id="IPR055126">
    <property type="entry name" value="EDR4-like_N"/>
</dbReference>
<proteinExistence type="predicted"/>
<dbReference type="Pfam" id="PF11331">
    <property type="entry name" value="Zn_ribbon_12"/>
    <property type="match status" value="1"/>
</dbReference>
<protein>
    <recommendedName>
        <fullName evidence="6">Zinc-ribbon domain-containing protein</fullName>
    </recommendedName>
</protein>
<evidence type="ECO:0000256" key="1">
    <source>
        <dbReference type="SAM" id="MobiDB-lite"/>
    </source>
</evidence>
<accession>A0AAV1XD99</accession>
<comment type="caution">
    <text evidence="4">The sequence shown here is derived from an EMBL/GenBank/DDBJ whole genome shotgun (WGS) entry which is preliminary data.</text>
</comment>
<dbReference type="InterPro" id="IPR021480">
    <property type="entry name" value="Zinc_ribbon_12"/>
</dbReference>
<feature type="domain" description="Enhanced disease resistance 4-like N-terminal" evidence="3">
    <location>
        <begin position="8"/>
        <end position="41"/>
    </location>
</feature>
<reference evidence="4 5" key="1">
    <citation type="submission" date="2024-03" db="EMBL/GenBank/DDBJ databases">
        <authorList>
            <person name="Martinez-Hernandez J."/>
        </authorList>
    </citation>
    <scope>NUCLEOTIDE SEQUENCE [LARGE SCALE GENOMIC DNA]</scope>
</reference>
<evidence type="ECO:0000259" key="3">
    <source>
        <dbReference type="Pfam" id="PF22910"/>
    </source>
</evidence>
<evidence type="ECO:0000313" key="5">
    <source>
        <dbReference type="Proteomes" id="UP001497480"/>
    </source>
</evidence>
<dbReference type="PANTHER" id="PTHR31105">
    <property type="entry name" value="EXTRA-LARGE G-PROTEIN-LIKE"/>
    <property type="match status" value="1"/>
</dbReference>